<sequence>MANILKALYGLFYCQLENTPQEARIKANHQLLLHHIHKIS</sequence>
<evidence type="ECO:0000313" key="1">
    <source>
        <dbReference type="EMBL" id="KUG03356.1"/>
    </source>
</evidence>
<dbReference type="AlphaFoldDB" id="A0A0W8E3X8"/>
<reference evidence="1" key="1">
    <citation type="journal article" date="2015" name="Proc. Natl. Acad. Sci. U.S.A.">
        <title>Networks of energetic and metabolic interactions define dynamics in microbial communities.</title>
        <authorList>
            <person name="Embree M."/>
            <person name="Liu J.K."/>
            <person name="Al-Bassam M.M."/>
            <person name="Zengler K."/>
        </authorList>
    </citation>
    <scope>NUCLEOTIDE SEQUENCE</scope>
</reference>
<comment type="caution">
    <text evidence="1">The sequence shown here is derived from an EMBL/GenBank/DDBJ whole genome shotgun (WGS) entry which is preliminary data.</text>
</comment>
<proteinExistence type="predicted"/>
<organism evidence="1">
    <name type="scientific">hydrocarbon metagenome</name>
    <dbReference type="NCBI Taxonomy" id="938273"/>
    <lineage>
        <taxon>unclassified sequences</taxon>
        <taxon>metagenomes</taxon>
        <taxon>ecological metagenomes</taxon>
    </lineage>
</organism>
<protein>
    <submittedName>
        <fullName evidence="1">Uncharacterized protein</fullName>
    </submittedName>
</protein>
<name>A0A0W8E3X8_9ZZZZ</name>
<accession>A0A0W8E3X8</accession>
<gene>
    <name evidence="1" type="ORF">ASZ90_019242</name>
</gene>
<dbReference type="EMBL" id="LNQE01001883">
    <property type="protein sequence ID" value="KUG03356.1"/>
    <property type="molecule type" value="Genomic_DNA"/>
</dbReference>